<evidence type="ECO:0000313" key="2">
    <source>
        <dbReference type="EMBL" id="QNO46083.1"/>
    </source>
</evidence>
<accession>A0A7G9YDJ9</accession>
<gene>
    <name evidence="1" type="ORF">EBOGGPCF_00010</name>
    <name evidence="2" type="ORF">FAKCHJAF_00020</name>
</gene>
<dbReference type="AlphaFoldDB" id="A0A7G9YDJ9"/>
<protein>
    <submittedName>
        <fullName evidence="2">Uncharacterized protein</fullName>
    </submittedName>
</protein>
<evidence type="ECO:0000313" key="1">
    <source>
        <dbReference type="EMBL" id="QNO45965.1"/>
    </source>
</evidence>
<sequence>MIIWTHNNAININDIGRGYNHREHRGTQRIDLKTLCSLCPLWLNSVAFAACVGSIRPQQKNK</sequence>
<name>A0A7G9YDJ9_9EURY</name>
<reference evidence="2" key="1">
    <citation type="submission" date="2020-06" db="EMBL/GenBank/DDBJ databases">
        <title>Unique genomic features of the anaerobic methanotrophic archaea.</title>
        <authorList>
            <person name="Chadwick G.L."/>
            <person name="Skennerton C.T."/>
            <person name="Laso-Perez R."/>
            <person name="Leu A.O."/>
            <person name="Speth D.R."/>
            <person name="Yu H."/>
            <person name="Morgan-Lang C."/>
            <person name="Hatzenpichler R."/>
            <person name="Goudeau D."/>
            <person name="Malmstrom R."/>
            <person name="Brazelton W.J."/>
            <person name="Woyke T."/>
            <person name="Hallam S.J."/>
            <person name="Tyson G.W."/>
            <person name="Wegener G."/>
            <person name="Boetius A."/>
            <person name="Orphan V."/>
        </authorList>
    </citation>
    <scope>NUCLEOTIDE SEQUENCE</scope>
</reference>
<organism evidence="2">
    <name type="scientific">Candidatus Methanogaster sp. ANME-2c ERB4</name>
    <dbReference type="NCBI Taxonomy" id="2759911"/>
    <lineage>
        <taxon>Archaea</taxon>
        <taxon>Methanobacteriati</taxon>
        <taxon>Methanobacteriota</taxon>
        <taxon>Stenosarchaea group</taxon>
        <taxon>Methanomicrobia</taxon>
        <taxon>Methanosarcinales</taxon>
        <taxon>ANME-2 cluster</taxon>
        <taxon>Candidatus Methanogasteraceae</taxon>
        <taxon>Candidatus Methanogaster</taxon>
    </lineage>
</organism>
<proteinExistence type="predicted"/>
<dbReference type="EMBL" id="MT631163">
    <property type="protein sequence ID" value="QNO45965.1"/>
    <property type="molecule type" value="Genomic_DNA"/>
</dbReference>
<dbReference type="EMBL" id="MT631168">
    <property type="protein sequence ID" value="QNO46083.1"/>
    <property type="molecule type" value="Genomic_DNA"/>
</dbReference>